<evidence type="ECO:0000313" key="2">
    <source>
        <dbReference type="EMBL" id="GAA3023064.1"/>
    </source>
</evidence>
<comment type="caution">
    <text evidence="2">The sequence shown here is derived from an EMBL/GenBank/DDBJ whole genome shotgun (WGS) entry which is preliminary data.</text>
</comment>
<reference evidence="2 3" key="1">
    <citation type="journal article" date="2019" name="Int. J. Syst. Evol. Microbiol.">
        <title>The Global Catalogue of Microorganisms (GCM) 10K type strain sequencing project: providing services to taxonomists for standard genome sequencing and annotation.</title>
        <authorList>
            <consortium name="The Broad Institute Genomics Platform"/>
            <consortium name="The Broad Institute Genome Sequencing Center for Infectious Disease"/>
            <person name="Wu L."/>
            <person name="Ma J."/>
        </authorList>
    </citation>
    <scope>NUCLEOTIDE SEQUENCE [LARGE SCALE GENOMIC DNA]</scope>
    <source>
        <strain evidence="2 3">JCM 14234</strain>
    </source>
</reference>
<dbReference type="EMBL" id="BAAAVS010000001">
    <property type="protein sequence ID" value="GAA3023064.1"/>
    <property type="molecule type" value="Genomic_DNA"/>
</dbReference>
<dbReference type="Proteomes" id="UP001501035">
    <property type="component" value="Unassembled WGS sequence"/>
</dbReference>
<sequence length="78" mass="8220">MVTKKISRRTRRLVSGIGIAAVLGTGAGFGITHAVVSHQAPASHAYNVDQGSHHVRPDHNRPDVPGQPDIPEPGDVPD</sequence>
<feature type="compositionally biased region" description="Pro residues" evidence="1">
    <location>
        <begin position="68"/>
        <end position="78"/>
    </location>
</feature>
<gene>
    <name evidence="2" type="ORF">GCM10010528_01400</name>
</gene>
<feature type="compositionally biased region" description="Basic and acidic residues" evidence="1">
    <location>
        <begin position="51"/>
        <end position="62"/>
    </location>
</feature>
<protein>
    <submittedName>
        <fullName evidence="2">Uncharacterized protein</fullName>
    </submittedName>
</protein>
<proteinExistence type="predicted"/>
<organism evidence="2 3">
    <name type="scientific">Gordonia defluvii</name>
    <dbReference type="NCBI Taxonomy" id="283718"/>
    <lineage>
        <taxon>Bacteria</taxon>
        <taxon>Bacillati</taxon>
        <taxon>Actinomycetota</taxon>
        <taxon>Actinomycetes</taxon>
        <taxon>Mycobacteriales</taxon>
        <taxon>Gordoniaceae</taxon>
        <taxon>Gordonia</taxon>
    </lineage>
</organism>
<evidence type="ECO:0000313" key="3">
    <source>
        <dbReference type="Proteomes" id="UP001501035"/>
    </source>
</evidence>
<dbReference type="RefSeq" id="WP_290703528.1">
    <property type="nucleotide sequence ID" value="NZ_BAAAVS010000001.1"/>
</dbReference>
<name>A0ABN3YBN9_9ACTN</name>
<keyword evidence="3" id="KW-1185">Reference proteome</keyword>
<accession>A0ABN3YBN9</accession>
<feature type="region of interest" description="Disordered" evidence="1">
    <location>
        <begin position="49"/>
        <end position="78"/>
    </location>
</feature>
<evidence type="ECO:0000256" key="1">
    <source>
        <dbReference type="SAM" id="MobiDB-lite"/>
    </source>
</evidence>